<comment type="caution">
    <text evidence="3">The sequence shown here is derived from an EMBL/GenBank/DDBJ whole genome shotgun (WGS) entry which is preliminary data.</text>
</comment>
<dbReference type="PANTHER" id="PTHR42954">
    <property type="entry name" value="FE(2+) TRANSPORT PROTEIN A"/>
    <property type="match status" value="1"/>
</dbReference>
<dbReference type="GO" id="GO:0046914">
    <property type="term" value="F:transition metal ion binding"/>
    <property type="evidence" value="ECO:0007669"/>
    <property type="project" value="InterPro"/>
</dbReference>
<evidence type="ECO:0000313" key="3">
    <source>
        <dbReference type="EMBL" id="TDO46687.1"/>
    </source>
</evidence>
<evidence type="ECO:0000313" key="4">
    <source>
        <dbReference type="Proteomes" id="UP000295388"/>
    </source>
</evidence>
<protein>
    <submittedName>
        <fullName evidence="3">Ferrous iron transport protein A</fullName>
    </submittedName>
</protein>
<keyword evidence="1" id="KW-0408">Iron</keyword>
<dbReference type="RefSeq" id="WP_133801852.1">
    <property type="nucleotide sequence ID" value="NZ_SNWQ01000010.1"/>
</dbReference>
<gene>
    <name evidence="3" type="ORF">EV643_11070</name>
</gene>
<dbReference type="SUPFAM" id="SSF50037">
    <property type="entry name" value="C-terminal domain of transcriptional repressors"/>
    <property type="match status" value="1"/>
</dbReference>
<dbReference type="Gene3D" id="2.30.30.90">
    <property type="match status" value="1"/>
</dbReference>
<dbReference type="Pfam" id="PF04023">
    <property type="entry name" value="FeoA"/>
    <property type="match status" value="1"/>
</dbReference>
<evidence type="ECO:0000256" key="1">
    <source>
        <dbReference type="ARBA" id="ARBA00023004"/>
    </source>
</evidence>
<reference evidence="3 4" key="1">
    <citation type="submission" date="2019-03" db="EMBL/GenBank/DDBJ databases">
        <title>Genomic Encyclopedia of Type Strains, Phase III (KMG-III): the genomes of soil and plant-associated and newly described type strains.</title>
        <authorList>
            <person name="Whitman W."/>
        </authorList>
    </citation>
    <scope>NUCLEOTIDE SEQUENCE [LARGE SCALE GENOMIC DNA]</scope>
    <source>
        <strain evidence="3 4">VKM Ac-2527</strain>
    </source>
</reference>
<evidence type="ECO:0000259" key="2">
    <source>
        <dbReference type="SMART" id="SM00899"/>
    </source>
</evidence>
<dbReference type="InterPro" id="IPR008988">
    <property type="entry name" value="Transcriptional_repressor_C"/>
</dbReference>
<dbReference type="InterPro" id="IPR038157">
    <property type="entry name" value="FeoA_core_dom"/>
</dbReference>
<dbReference type="SMART" id="SM00899">
    <property type="entry name" value="FeoA"/>
    <property type="match status" value="1"/>
</dbReference>
<keyword evidence="4" id="KW-1185">Reference proteome</keyword>
<accession>A0A4R6KDN3</accession>
<dbReference type="InterPro" id="IPR052713">
    <property type="entry name" value="FeoA"/>
</dbReference>
<sequence length="76" mass="8115">MTLDQLPRAAGALVTSLDSSGAERLRLMDLGLLPGTEIRADLTSPLGDPTAYLICGSLIVLRRSQARSIHVELVKT</sequence>
<feature type="domain" description="Ferrous iron transporter FeoA-like" evidence="2">
    <location>
        <begin position="1"/>
        <end position="73"/>
    </location>
</feature>
<name>A0A4R6KDN3_9ACTN</name>
<dbReference type="Proteomes" id="UP000295388">
    <property type="component" value="Unassembled WGS sequence"/>
</dbReference>
<dbReference type="AlphaFoldDB" id="A0A4R6KDN3"/>
<dbReference type="InterPro" id="IPR007167">
    <property type="entry name" value="Fe-transptr_FeoA-like"/>
</dbReference>
<dbReference type="OrthoDB" id="3260514at2"/>
<proteinExistence type="predicted"/>
<dbReference type="EMBL" id="SNWQ01000010">
    <property type="protein sequence ID" value="TDO46687.1"/>
    <property type="molecule type" value="Genomic_DNA"/>
</dbReference>
<dbReference type="PANTHER" id="PTHR42954:SF2">
    <property type="entry name" value="FE(2+) TRANSPORT PROTEIN A"/>
    <property type="match status" value="1"/>
</dbReference>
<organism evidence="3 4">
    <name type="scientific">Kribbella caucasensis</name>
    <dbReference type="NCBI Taxonomy" id="2512215"/>
    <lineage>
        <taxon>Bacteria</taxon>
        <taxon>Bacillati</taxon>
        <taxon>Actinomycetota</taxon>
        <taxon>Actinomycetes</taxon>
        <taxon>Propionibacteriales</taxon>
        <taxon>Kribbellaceae</taxon>
        <taxon>Kribbella</taxon>
    </lineage>
</organism>